<dbReference type="EMBL" id="SZVP01000011">
    <property type="protein sequence ID" value="TMM44011.1"/>
    <property type="molecule type" value="Genomic_DNA"/>
</dbReference>
<dbReference type="PANTHER" id="PTHR43072:SF23">
    <property type="entry name" value="UPF0039 PROTEIN C11D3.02C"/>
    <property type="match status" value="1"/>
</dbReference>
<dbReference type="RefSeq" id="WP_138623490.1">
    <property type="nucleotide sequence ID" value="NZ_SZVP01000011.1"/>
</dbReference>
<evidence type="ECO:0000256" key="2">
    <source>
        <dbReference type="ARBA" id="ARBA00023315"/>
    </source>
</evidence>
<dbReference type="SUPFAM" id="SSF55729">
    <property type="entry name" value="Acyl-CoA N-acyltransferases (Nat)"/>
    <property type="match status" value="1"/>
</dbReference>
<keyword evidence="1 4" id="KW-0808">Transferase</keyword>
<dbReference type="InterPro" id="IPR016181">
    <property type="entry name" value="Acyl_CoA_acyltransferase"/>
</dbReference>
<dbReference type="AlphaFoldDB" id="A0A8H2JKS8"/>
<sequence>MTQTNKIIIRAVQAQDASSICDIYNEYIKNTVVTFEEEPISAAEIVKRITQITADGLPWLVAQDPQGNVIGYAYAAKWRDRFSFRFTVEITVYLPANQTSKGLGTQLYRILFKELKARKIHSAIGGITLPNAASVALHEKFGMVKVGHFAEVGLKFGRWLDVGFWQVTL</sequence>
<dbReference type="PROSITE" id="PS51186">
    <property type="entry name" value="GNAT"/>
    <property type="match status" value="1"/>
</dbReference>
<dbReference type="GO" id="GO:0016747">
    <property type="term" value="F:acyltransferase activity, transferring groups other than amino-acyl groups"/>
    <property type="evidence" value="ECO:0007669"/>
    <property type="project" value="InterPro"/>
</dbReference>
<protein>
    <submittedName>
        <fullName evidence="4">N-acetyltransferase family protein</fullName>
    </submittedName>
</protein>
<dbReference type="OrthoDB" id="5459937at2"/>
<accession>A0A8H2JKS8</accession>
<evidence type="ECO:0000256" key="1">
    <source>
        <dbReference type="ARBA" id="ARBA00022679"/>
    </source>
</evidence>
<keyword evidence="2" id="KW-0012">Acyltransferase</keyword>
<proteinExistence type="predicted"/>
<dbReference type="Proteomes" id="UP000307702">
    <property type="component" value="Unassembled WGS sequence"/>
</dbReference>
<organism evidence="4 5">
    <name type="scientific">Colwellia ponticola</name>
    <dbReference type="NCBI Taxonomy" id="2304625"/>
    <lineage>
        <taxon>Bacteria</taxon>
        <taxon>Pseudomonadati</taxon>
        <taxon>Pseudomonadota</taxon>
        <taxon>Gammaproteobacteria</taxon>
        <taxon>Alteromonadales</taxon>
        <taxon>Colwelliaceae</taxon>
        <taxon>Colwellia</taxon>
    </lineage>
</organism>
<evidence type="ECO:0000313" key="5">
    <source>
        <dbReference type="Proteomes" id="UP000307702"/>
    </source>
</evidence>
<keyword evidence="5" id="KW-1185">Reference proteome</keyword>
<reference evidence="4 5" key="1">
    <citation type="submission" date="2019-05" db="EMBL/GenBank/DDBJ databases">
        <title>Colwellia ponticola sp. nov., isolated from seawater.</title>
        <authorList>
            <person name="Yoon J.-H."/>
        </authorList>
    </citation>
    <scope>NUCLEOTIDE SEQUENCE [LARGE SCALE GENOMIC DNA]</scope>
    <source>
        <strain evidence="4 5">OISW-25</strain>
    </source>
</reference>
<dbReference type="PANTHER" id="PTHR43072">
    <property type="entry name" value="N-ACETYLTRANSFERASE"/>
    <property type="match status" value="1"/>
</dbReference>
<feature type="domain" description="N-acetyltransferase" evidence="3">
    <location>
        <begin position="7"/>
        <end position="161"/>
    </location>
</feature>
<evidence type="ECO:0000259" key="3">
    <source>
        <dbReference type="PROSITE" id="PS51186"/>
    </source>
</evidence>
<dbReference type="InterPro" id="IPR000182">
    <property type="entry name" value="GNAT_dom"/>
</dbReference>
<gene>
    <name evidence="4" type="ORF">FCS21_11435</name>
</gene>
<name>A0A8H2JKS8_9GAMM</name>
<evidence type="ECO:0000313" key="4">
    <source>
        <dbReference type="EMBL" id="TMM44011.1"/>
    </source>
</evidence>
<comment type="caution">
    <text evidence="4">The sequence shown here is derived from an EMBL/GenBank/DDBJ whole genome shotgun (WGS) entry which is preliminary data.</text>
</comment>
<dbReference type="Gene3D" id="3.40.630.30">
    <property type="match status" value="1"/>
</dbReference>
<dbReference type="Pfam" id="PF13420">
    <property type="entry name" value="Acetyltransf_4"/>
    <property type="match status" value="1"/>
</dbReference>